<dbReference type="RefSeq" id="WP_073594516.1">
    <property type="nucleotide sequence ID" value="NZ_MRCE01000015.1"/>
</dbReference>
<dbReference type="AlphaFoldDB" id="A0A1U7IHE2"/>
<dbReference type="InterPro" id="IPR029060">
    <property type="entry name" value="PIN-like_dom_sf"/>
</dbReference>
<dbReference type="SUPFAM" id="SSF88723">
    <property type="entry name" value="PIN domain-like"/>
    <property type="match status" value="1"/>
</dbReference>
<dbReference type="InterPro" id="IPR052919">
    <property type="entry name" value="TA_system_RNase"/>
</dbReference>
<accession>A0A1U7IHE2</accession>
<feature type="domain" description="PIN" evidence="1">
    <location>
        <begin position="4"/>
        <end position="121"/>
    </location>
</feature>
<gene>
    <name evidence="2" type="ORF">NIES2119_16065</name>
</gene>
<sequence length="128" mass="14580">MKLLFDTHTFIWWDSQPNNLSQTALTLLQDRSNILLLSVISIWEMQIKLQLGKITLNSPLLEIIENQQKTNQIEVLTVKLTHVLALDSLPIVHKDPFDRLLIAQANVENAALVSCDPIVAQYPVNVIW</sequence>
<evidence type="ECO:0000259" key="1">
    <source>
        <dbReference type="Pfam" id="PF01850"/>
    </source>
</evidence>
<dbReference type="PANTHER" id="PTHR36173">
    <property type="entry name" value="RIBONUCLEASE VAPC16-RELATED"/>
    <property type="match status" value="1"/>
</dbReference>
<dbReference type="EMBL" id="MRCE01000015">
    <property type="protein sequence ID" value="OKH36551.1"/>
    <property type="molecule type" value="Genomic_DNA"/>
</dbReference>
<dbReference type="Proteomes" id="UP000185860">
    <property type="component" value="Unassembled WGS sequence"/>
</dbReference>
<dbReference type="STRING" id="454136.NIES2119_16065"/>
<reference evidence="2 3" key="1">
    <citation type="submission" date="2016-11" db="EMBL/GenBank/DDBJ databases">
        <title>Draft Genome Sequences of Nine Cyanobacterial Strains from Diverse Habitats.</title>
        <authorList>
            <person name="Zhu T."/>
            <person name="Hou S."/>
            <person name="Lu X."/>
            <person name="Hess W.R."/>
        </authorList>
    </citation>
    <scope>NUCLEOTIDE SEQUENCE [LARGE SCALE GENOMIC DNA]</scope>
    <source>
        <strain evidence="2 3">IAM M-71</strain>
    </source>
</reference>
<evidence type="ECO:0000313" key="2">
    <source>
        <dbReference type="EMBL" id="OKH36551.1"/>
    </source>
</evidence>
<dbReference type="InterPro" id="IPR002716">
    <property type="entry name" value="PIN_dom"/>
</dbReference>
<proteinExistence type="predicted"/>
<dbReference type="CDD" id="cd09872">
    <property type="entry name" value="PIN_Sll0205-like"/>
    <property type="match status" value="1"/>
</dbReference>
<dbReference type="PANTHER" id="PTHR36173:SF2">
    <property type="entry name" value="RIBONUCLEASE VAPC16"/>
    <property type="match status" value="1"/>
</dbReference>
<protein>
    <submittedName>
        <fullName evidence="2">Twitching motility protein PilT</fullName>
    </submittedName>
</protein>
<name>A0A1U7IHE2_9CYAN</name>
<comment type="caution">
    <text evidence="2">The sequence shown here is derived from an EMBL/GenBank/DDBJ whole genome shotgun (WGS) entry which is preliminary data.</text>
</comment>
<organism evidence="2 3">
    <name type="scientific">[Phormidium ambiguum] IAM M-71</name>
    <dbReference type="NCBI Taxonomy" id="454136"/>
    <lineage>
        <taxon>Bacteria</taxon>
        <taxon>Bacillati</taxon>
        <taxon>Cyanobacteriota</taxon>
        <taxon>Cyanophyceae</taxon>
        <taxon>Oscillatoriophycideae</taxon>
        <taxon>Aerosakkonematales</taxon>
        <taxon>Aerosakkonemataceae</taxon>
        <taxon>Floridanema</taxon>
    </lineage>
</organism>
<dbReference type="InterPro" id="IPR041705">
    <property type="entry name" value="PIN_Sll0205"/>
</dbReference>
<evidence type="ECO:0000313" key="3">
    <source>
        <dbReference type="Proteomes" id="UP000185860"/>
    </source>
</evidence>
<dbReference type="OrthoDB" id="9798990at2"/>
<dbReference type="Gene3D" id="3.40.50.1010">
    <property type="entry name" value="5'-nuclease"/>
    <property type="match status" value="1"/>
</dbReference>
<dbReference type="Pfam" id="PF01850">
    <property type="entry name" value="PIN"/>
    <property type="match status" value="1"/>
</dbReference>